<dbReference type="GO" id="GO:0035631">
    <property type="term" value="C:CD40 receptor complex"/>
    <property type="evidence" value="ECO:0007669"/>
    <property type="project" value="TreeGrafter"/>
</dbReference>
<evidence type="ECO:0000259" key="4">
    <source>
        <dbReference type="PROSITE" id="PS50050"/>
    </source>
</evidence>
<keyword evidence="3" id="KW-0732">Signal</keyword>
<feature type="signal peptide" evidence="3">
    <location>
        <begin position="1"/>
        <end position="23"/>
    </location>
</feature>
<sequence length="226" mass="24512">MSGAPNSLLVVCILIAVCVLTEAKCNDTTEYEIHGRCCEKCPPGFFMTEKCSEGSKASTCENCTEGSYSDTYSTAGQCKPCDFCNEEINKTEVKPCTPTSNRECACEDGTHEFHDGGIEICCNNCPAGEELTRECKIGRPTTCTPCNEGTYSNGRGVCSPCTGCNNDEKMLAACTAASDTKCGTYDGIFINFVILMMVAIIFISICCLKKHHFSVDPLHIEVKKRC</sequence>
<proteinExistence type="predicted"/>
<feature type="domain" description="TNFR-Cys" evidence="4">
    <location>
        <begin position="62"/>
        <end position="104"/>
    </location>
</feature>
<dbReference type="PROSITE" id="PS00652">
    <property type="entry name" value="TNFR_NGFR_1"/>
    <property type="match status" value="1"/>
</dbReference>
<gene>
    <name evidence="6" type="primary">LOC116954181</name>
</gene>
<keyword evidence="1" id="KW-1015">Disulfide bond</keyword>
<feature type="disulfide bond" evidence="1">
    <location>
        <begin position="161"/>
        <end position="174"/>
    </location>
</feature>
<evidence type="ECO:0000256" key="1">
    <source>
        <dbReference type="PROSITE-ProRule" id="PRU00206"/>
    </source>
</evidence>
<keyword evidence="2" id="KW-1133">Transmembrane helix</keyword>
<feature type="disulfide bond" evidence="1">
    <location>
        <begin position="164"/>
        <end position="182"/>
    </location>
</feature>
<feature type="repeat" description="TNFR-Cys" evidence="1">
    <location>
        <begin position="62"/>
        <end position="104"/>
    </location>
</feature>
<dbReference type="KEGG" id="pmrn:116954181"/>
<dbReference type="PANTHER" id="PTHR46875:SF1">
    <property type="entry name" value="TUMOR NECROSIS FACTOR RECEPTOR SUPERFAMILY MEMBER 5"/>
    <property type="match status" value="1"/>
</dbReference>
<organism evidence="5 6">
    <name type="scientific">Petromyzon marinus</name>
    <name type="common">Sea lamprey</name>
    <dbReference type="NCBI Taxonomy" id="7757"/>
    <lineage>
        <taxon>Eukaryota</taxon>
        <taxon>Metazoa</taxon>
        <taxon>Chordata</taxon>
        <taxon>Craniata</taxon>
        <taxon>Vertebrata</taxon>
        <taxon>Cyclostomata</taxon>
        <taxon>Hyperoartia</taxon>
        <taxon>Petromyzontiformes</taxon>
        <taxon>Petromyzontidae</taxon>
        <taxon>Petromyzon</taxon>
    </lineage>
</organism>
<dbReference type="Pfam" id="PF00020">
    <property type="entry name" value="TNFR_c6"/>
    <property type="match status" value="2"/>
</dbReference>
<dbReference type="SUPFAM" id="SSF57586">
    <property type="entry name" value="TNF receptor-like"/>
    <property type="match status" value="2"/>
</dbReference>
<comment type="caution">
    <text evidence="1">Lacks conserved residue(s) required for the propagation of feature annotation.</text>
</comment>
<dbReference type="SMART" id="SM00208">
    <property type="entry name" value="TNFR"/>
    <property type="match status" value="4"/>
</dbReference>
<dbReference type="PROSITE" id="PS50050">
    <property type="entry name" value="TNFR_NGFR_2"/>
    <property type="match status" value="3"/>
</dbReference>
<name>A0AAJ7U8D5_PETMA</name>
<feature type="transmembrane region" description="Helical" evidence="2">
    <location>
        <begin position="188"/>
        <end position="208"/>
    </location>
</feature>
<feature type="disulfide bond" evidence="1">
    <location>
        <begin position="122"/>
        <end position="135"/>
    </location>
</feature>
<dbReference type="Gene3D" id="2.10.50.10">
    <property type="entry name" value="Tumor Necrosis Factor Receptor, subunit A, domain 2"/>
    <property type="match status" value="4"/>
</dbReference>
<feature type="disulfide bond" evidence="1">
    <location>
        <begin position="63"/>
        <end position="78"/>
    </location>
</feature>
<feature type="domain" description="TNFR-Cys" evidence="4">
    <location>
        <begin position="105"/>
        <end position="143"/>
    </location>
</feature>
<keyword evidence="2" id="KW-0472">Membrane</keyword>
<accession>A0AAJ7U8D5</accession>
<dbReference type="Proteomes" id="UP001318040">
    <property type="component" value="Chromosome 54"/>
</dbReference>
<reference evidence="6" key="1">
    <citation type="submission" date="2025-08" db="UniProtKB">
        <authorList>
            <consortium name="RefSeq"/>
        </authorList>
    </citation>
    <scope>IDENTIFICATION</scope>
    <source>
        <tissue evidence="6">Sperm</tissue>
    </source>
</reference>
<dbReference type="PANTHER" id="PTHR46875">
    <property type="entry name" value="TUMOR NECROSIS FACTOR RECEPTOR SUPERFAMILY MEMBER 5"/>
    <property type="match status" value="1"/>
</dbReference>
<keyword evidence="5" id="KW-1185">Reference proteome</keyword>
<evidence type="ECO:0000313" key="5">
    <source>
        <dbReference type="Proteomes" id="UP001318040"/>
    </source>
</evidence>
<keyword evidence="2" id="KW-0812">Transmembrane</keyword>
<feature type="repeat" description="TNFR-Cys" evidence="1">
    <location>
        <begin position="145"/>
        <end position="182"/>
    </location>
</feature>
<feature type="domain" description="TNFR-Cys" evidence="4">
    <location>
        <begin position="145"/>
        <end position="182"/>
    </location>
</feature>
<dbReference type="RefSeq" id="XP_032830565.1">
    <property type="nucleotide sequence ID" value="XM_032974674.1"/>
</dbReference>
<feature type="repeat" description="TNFR-Cys" evidence="1">
    <location>
        <begin position="105"/>
        <end position="143"/>
    </location>
</feature>
<evidence type="ECO:0000256" key="2">
    <source>
        <dbReference type="SAM" id="Phobius"/>
    </source>
</evidence>
<dbReference type="InterPro" id="IPR001368">
    <property type="entry name" value="TNFR/NGFR_Cys_rich_reg"/>
</dbReference>
<dbReference type="GO" id="GO:0009897">
    <property type="term" value="C:external side of plasma membrane"/>
    <property type="evidence" value="ECO:0007669"/>
    <property type="project" value="TreeGrafter"/>
</dbReference>
<evidence type="ECO:0000256" key="3">
    <source>
        <dbReference type="SAM" id="SignalP"/>
    </source>
</evidence>
<dbReference type="GO" id="GO:0002768">
    <property type="term" value="P:immune response-regulating cell surface receptor signaling pathway"/>
    <property type="evidence" value="ECO:0007669"/>
    <property type="project" value="TreeGrafter"/>
</dbReference>
<feature type="disulfide bond" evidence="1">
    <location>
        <begin position="106"/>
        <end position="121"/>
    </location>
</feature>
<feature type="chain" id="PRO_5042535286" evidence="3">
    <location>
        <begin position="24"/>
        <end position="226"/>
    </location>
</feature>
<protein>
    <submittedName>
        <fullName evidence="6">Tumor necrosis factor receptor superfamily member 23-like</fullName>
    </submittedName>
</protein>
<evidence type="ECO:0000313" key="6">
    <source>
        <dbReference type="RefSeq" id="XP_032830565.1"/>
    </source>
</evidence>
<dbReference type="AlphaFoldDB" id="A0AAJ7U8D5"/>
<dbReference type="InterPro" id="IPR052135">
    <property type="entry name" value="TNFRSF5"/>
</dbReference>
<feature type="disulfide bond" evidence="1">
    <location>
        <begin position="125"/>
        <end position="143"/>
    </location>
</feature>